<sequence>MNVHSNDAEVHGSCTSANLAVLLVDVIASFNYAMCCFHKRSDLIKYLKHSISNLNNFSLLFCNPLGGLEIVNPGASHARNVGAFSYYFCQDNYDLLRNAIRFSLSFRMQDGSMLKDCFAYRLRAYSVCELKEAVLESRFDCASIWISKKNEVGSFRDTDYESSDDSNSETDANSGGNEFGPFTELVAPTEVPQSFNTYVVGVKLPESKQKRIFLFKR</sequence>
<accession>A0A9W8G672</accession>
<dbReference type="AlphaFoldDB" id="A0A9W8G672"/>
<gene>
    <name evidence="2" type="ORF">GGI25_004435</name>
</gene>
<dbReference type="PANTHER" id="PTHR37211:SF1">
    <property type="entry name" value="EXPRESSED PROTEIN"/>
    <property type="match status" value="1"/>
</dbReference>
<dbReference type="Proteomes" id="UP001151518">
    <property type="component" value="Unassembled WGS sequence"/>
</dbReference>
<dbReference type="PANTHER" id="PTHR37211">
    <property type="entry name" value="EXPRESSED PROTEIN"/>
    <property type="match status" value="1"/>
</dbReference>
<dbReference type="EMBL" id="JANBTW010000059">
    <property type="protein sequence ID" value="KAJ2674218.1"/>
    <property type="molecule type" value="Genomic_DNA"/>
</dbReference>
<comment type="caution">
    <text evidence="2">The sequence shown here is derived from an EMBL/GenBank/DDBJ whole genome shotgun (WGS) entry which is preliminary data.</text>
</comment>
<reference evidence="2" key="1">
    <citation type="submission" date="2022-07" db="EMBL/GenBank/DDBJ databases">
        <title>Phylogenomic reconstructions and comparative analyses of Kickxellomycotina fungi.</title>
        <authorList>
            <person name="Reynolds N.K."/>
            <person name="Stajich J.E."/>
            <person name="Barry K."/>
            <person name="Grigoriev I.V."/>
            <person name="Crous P."/>
            <person name="Smith M.E."/>
        </authorList>
    </citation>
    <scope>NUCLEOTIDE SEQUENCE</scope>
    <source>
        <strain evidence="2">NRRL 3115</strain>
    </source>
</reference>
<feature type="region of interest" description="Disordered" evidence="1">
    <location>
        <begin position="157"/>
        <end position="177"/>
    </location>
</feature>
<dbReference type="OrthoDB" id="3342809at2759"/>
<evidence type="ECO:0000256" key="1">
    <source>
        <dbReference type="SAM" id="MobiDB-lite"/>
    </source>
</evidence>
<name>A0A9W8G672_9FUNG</name>
<proteinExistence type="predicted"/>
<evidence type="ECO:0000313" key="2">
    <source>
        <dbReference type="EMBL" id="KAJ2674218.1"/>
    </source>
</evidence>
<protein>
    <submittedName>
        <fullName evidence="2">Uncharacterized protein</fullName>
    </submittedName>
</protein>
<evidence type="ECO:0000313" key="3">
    <source>
        <dbReference type="Proteomes" id="UP001151518"/>
    </source>
</evidence>
<organism evidence="2 3">
    <name type="scientific">Coemansia spiralis</name>
    <dbReference type="NCBI Taxonomy" id="417178"/>
    <lineage>
        <taxon>Eukaryota</taxon>
        <taxon>Fungi</taxon>
        <taxon>Fungi incertae sedis</taxon>
        <taxon>Zoopagomycota</taxon>
        <taxon>Kickxellomycotina</taxon>
        <taxon>Kickxellomycetes</taxon>
        <taxon>Kickxellales</taxon>
        <taxon>Kickxellaceae</taxon>
        <taxon>Coemansia</taxon>
    </lineage>
</organism>